<feature type="domain" description="Mechanosensitive ion channel MscS C-terminal" evidence="10">
    <location>
        <begin position="696"/>
        <end position="778"/>
    </location>
</feature>
<dbReference type="PANTHER" id="PTHR30347:SF1">
    <property type="entry name" value="MECHANOSENSITIVE CHANNEL MSCK"/>
    <property type="match status" value="1"/>
</dbReference>
<dbReference type="Gene3D" id="2.30.30.60">
    <property type="match status" value="1"/>
</dbReference>
<dbReference type="Pfam" id="PF00924">
    <property type="entry name" value="MS_channel_2nd"/>
    <property type="match status" value="1"/>
</dbReference>
<dbReference type="InterPro" id="IPR006685">
    <property type="entry name" value="MscS_channel_2nd"/>
</dbReference>
<feature type="transmembrane region" description="Helical" evidence="8">
    <location>
        <begin position="537"/>
        <end position="559"/>
    </location>
</feature>
<dbReference type="SUPFAM" id="SSF50182">
    <property type="entry name" value="Sm-like ribonucleoproteins"/>
    <property type="match status" value="1"/>
</dbReference>
<name>A0ABV6YWY9_UNCC1</name>
<reference evidence="11 12" key="1">
    <citation type="submission" date="2024-09" db="EMBL/GenBank/DDBJ databases">
        <title>Laminarin stimulates single cell rates of sulfate reduction while oxygen inhibits transcriptomic activity in coastal marine sediment.</title>
        <authorList>
            <person name="Lindsay M."/>
            <person name="Orcutt B."/>
            <person name="Emerson D."/>
            <person name="Stepanauskas R."/>
            <person name="D'Angelo T."/>
        </authorList>
    </citation>
    <scope>NUCLEOTIDE SEQUENCE [LARGE SCALE GENOMIC DNA]</scope>
    <source>
        <strain evidence="11">SAG AM-311-K15</strain>
    </source>
</reference>
<evidence type="ECO:0000256" key="8">
    <source>
        <dbReference type="SAM" id="Phobius"/>
    </source>
</evidence>
<protein>
    <submittedName>
        <fullName evidence="11">Mechanosensitive ion channel domain-containing protein</fullName>
    </submittedName>
</protein>
<evidence type="ECO:0000259" key="9">
    <source>
        <dbReference type="Pfam" id="PF00924"/>
    </source>
</evidence>
<evidence type="ECO:0000256" key="6">
    <source>
        <dbReference type="ARBA" id="ARBA00023136"/>
    </source>
</evidence>
<dbReference type="SUPFAM" id="SSF82689">
    <property type="entry name" value="Mechanosensitive channel protein MscS (YggB), C-terminal domain"/>
    <property type="match status" value="1"/>
</dbReference>
<dbReference type="InterPro" id="IPR011014">
    <property type="entry name" value="MscS_channel_TM-2"/>
</dbReference>
<keyword evidence="4 8" id="KW-0812">Transmembrane</keyword>
<dbReference type="Gene3D" id="1.10.287.1260">
    <property type="match status" value="1"/>
</dbReference>
<dbReference type="InterPro" id="IPR010920">
    <property type="entry name" value="LSM_dom_sf"/>
</dbReference>
<evidence type="ECO:0000256" key="2">
    <source>
        <dbReference type="ARBA" id="ARBA00008017"/>
    </source>
</evidence>
<feature type="compositionally biased region" description="Basic and acidic residues" evidence="7">
    <location>
        <begin position="797"/>
        <end position="819"/>
    </location>
</feature>
<feature type="region of interest" description="Disordered" evidence="7">
    <location>
        <begin position="790"/>
        <end position="819"/>
    </location>
</feature>
<dbReference type="InterPro" id="IPR023408">
    <property type="entry name" value="MscS_beta-dom_sf"/>
</dbReference>
<feature type="transmembrane region" description="Helical" evidence="8">
    <location>
        <begin position="293"/>
        <end position="317"/>
    </location>
</feature>
<comment type="subcellular location">
    <subcellularLocation>
        <location evidence="1">Cell membrane</location>
        <topology evidence="1">Multi-pass membrane protein</topology>
    </subcellularLocation>
</comment>
<keyword evidence="6 8" id="KW-0472">Membrane</keyword>
<feature type="transmembrane region" description="Helical" evidence="8">
    <location>
        <begin position="260"/>
        <end position="281"/>
    </location>
</feature>
<feature type="domain" description="Mechanosensitive ion channel MscS" evidence="9">
    <location>
        <begin position="621"/>
        <end position="688"/>
    </location>
</feature>
<evidence type="ECO:0000256" key="4">
    <source>
        <dbReference type="ARBA" id="ARBA00022692"/>
    </source>
</evidence>
<dbReference type="InterPro" id="IPR011066">
    <property type="entry name" value="MscS_channel_C_sf"/>
</dbReference>
<dbReference type="Pfam" id="PF21082">
    <property type="entry name" value="MS_channel_3rd"/>
    <property type="match status" value="1"/>
</dbReference>
<keyword evidence="12" id="KW-1185">Reference proteome</keyword>
<dbReference type="InterPro" id="IPR052702">
    <property type="entry name" value="MscS-like_channel"/>
</dbReference>
<evidence type="ECO:0000313" key="12">
    <source>
        <dbReference type="Proteomes" id="UP001594351"/>
    </source>
</evidence>
<organism evidence="11 12">
    <name type="scientific">candidate division CSSED10-310 bacterium</name>
    <dbReference type="NCBI Taxonomy" id="2855610"/>
    <lineage>
        <taxon>Bacteria</taxon>
        <taxon>Bacteria division CSSED10-310</taxon>
    </lineage>
</organism>
<dbReference type="EMBL" id="JBHPBY010000117">
    <property type="protein sequence ID" value="MFC1850697.1"/>
    <property type="molecule type" value="Genomic_DNA"/>
</dbReference>
<dbReference type="Gene3D" id="3.30.70.100">
    <property type="match status" value="1"/>
</dbReference>
<gene>
    <name evidence="11" type="ORF">ACFL27_10940</name>
</gene>
<dbReference type="InterPro" id="IPR049278">
    <property type="entry name" value="MS_channel_C"/>
</dbReference>
<keyword evidence="5 8" id="KW-1133">Transmembrane helix</keyword>
<evidence type="ECO:0000256" key="7">
    <source>
        <dbReference type="SAM" id="MobiDB-lite"/>
    </source>
</evidence>
<proteinExistence type="inferred from homology"/>
<feature type="transmembrane region" description="Helical" evidence="8">
    <location>
        <begin position="490"/>
        <end position="511"/>
    </location>
</feature>
<comment type="similarity">
    <text evidence="2">Belongs to the MscS (TC 1.A.23) family.</text>
</comment>
<dbReference type="PANTHER" id="PTHR30347">
    <property type="entry name" value="POTASSIUM CHANNEL RELATED"/>
    <property type="match status" value="1"/>
</dbReference>
<keyword evidence="3" id="KW-1003">Cell membrane</keyword>
<feature type="transmembrane region" description="Helical" evidence="8">
    <location>
        <begin position="580"/>
        <end position="599"/>
    </location>
</feature>
<evidence type="ECO:0000259" key="10">
    <source>
        <dbReference type="Pfam" id="PF21082"/>
    </source>
</evidence>
<feature type="transmembrane region" description="Helical" evidence="8">
    <location>
        <begin position="375"/>
        <end position="395"/>
    </location>
</feature>
<comment type="caution">
    <text evidence="11">The sequence shown here is derived from an EMBL/GenBank/DDBJ whole genome shotgun (WGS) entry which is preliminary data.</text>
</comment>
<sequence length="819" mass="93970">MKFRMFSFTIISIFSLSFLLPFSWGLQTPIVQILEPIVSPTPEISSLIRISELRTNRKELEEMLVAHTDLTSFSKKYAEIVADFAFIEERLKFMQETNSYGFGHVIELRGKIWQAGEKLKRFNEDISARFDLIKSLQKFWQNEEKTWSDIEKIQVDESEIETNRKVLEEGKLLTNSALLTIRNSLPPVVKFQGDVSDLLIRSQNLFSELDALLKRVRGEMFRRNAVFMFSIQYIKEFNGALFKSFFNNITQINLFETQFFALYGWLLILQVILTAILVYLIRKKRGALNNKEFWELLTLRPWSSGIFIAIFLFVPIFSSLPSSWRLLFWILASITTIRIMTEHLNEQWQKRLVILILTPFIISLIFKVIELPAPLFRLYIACVALVGFPLSFRLASSIRKTERPKFFYLRILQLGGIILLFVFLAQVVGFSVLANHLFDSAVKSVFLFLFGYMFVQFARRGIIFFVTFPFFQKIAAVERHKEVISQRIVFVLRIIVAVLVFVTFLTIWGIYDSPLQAWHSLIALGITIGQQKVTFGLVFFASIVLLVTFYTSRAVQSILTDEVFPRKQIASGLGVSINRLVHYSLIIIGFFWFISILGFNLQNIAIIGGALGIGIGFGLQNIVSNFVSGLVLLVERPVKVGDVVVVNETWGEILKLGLRSTVISTYDRSEIIIPNSDLITNQVVNWTRLNRSARLKISVGVAYGSDVPKVMSILKDVAVQHPLTLPDPAPKVHFLGFGDSSLNFELWLWLADLSDRFPVRTQLLREIDNRFNQEGIVIPFPQRDIHIKTVPRKKKSKTEDTDSGENRLQEGSKVYNRDD</sequence>
<evidence type="ECO:0000256" key="3">
    <source>
        <dbReference type="ARBA" id="ARBA00022475"/>
    </source>
</evidence>
<accession>A0ABV6YWY9</accession>
<dbReference type="Proteomes" id="UP001594351">
    <property type="component" value="Unassembled WGS sequence"/>
</dbReference>
<feature type="transmembrane region" description="Helical" evidence="8">
    <location>
        <begin position="605"/>
        <end position="634"/>
    </location>
</feature>
<evidence type="ECO:0000256" key="1">
    <source>
        <dbReference type="ARBA" id="ARBA00004651"/>
    </source>
</evidence>
<feature type="transmembrane region" description="Helical" evidence="8">
    <location>
        <begin position="445"/>
        <end position="470"/>
    </location>
</feature>
<evidence type="ECO:0000313" key="11">
    <source>
        <dbReference type="EMBL" id="MFC1850697.1"/>
    </source>
</evidence>
<dbReference type="SUPFAM" id="SSF82861">
    <property type="entry name" value="Mechanosensitive channel protein MscS (YggB), transmembrane region"/>
    <property type="match status" value="1"/>
</dbReference>
<feature type="transmembrane region" description="Helical" evidence="8">
    <location>
        <begin position="352"/>
        <end position="369"/>
    </location>
</feature>
<evidence type="ECO:0000256" key="5">
    <source>
        <dbReference type="ARBA" id="ARBA00022989"/>
    </source>
</evidence>
<feature type="transmembrane region" description="Helical" evidence="8">
    <location>
        <begin position="407"/>
        <end position="433"/>
    </location>
</feature>
<feature type="transmembrane region" description="Helical" evidence="8">
    <location>
        <begin position="323"/>
        <end position="340"/>
    </location>
</feature>